<dbReference type="PANTHER" id="PTHR12483:SF120">
    <property type="entry name" value="HIGH-AFFINITY COPPER TRANSPORTER CTRA2"/>
    <property type="match status" value="1"/>
</dbReference>
<reference evidence="6" key="2">
    <citation type="journal article" date="2019" name="Mol. Plant Microbe Interact.">
        <title>Genome sequence resources for four phytopathogenic fungi from the Colletotrichum orbiculare species complex.</title>
        <authorList>
            <person name="Gan P."/>
            <person name="Tsushima A."/>
            <person name="Narusaka M."/>
            <person name="Narusaka Y."/>
            <person name="Takano Y."/>
            <person name="Kubo Y."/>
            <person name="Shirasu K."/>
        </authorList>
    </citation>
    <scope>GENOME REANNOTATION</scope>
    <source>
        <strain evidence="6">104-T / ATCC 96160 / CBS 514.97 / LARS 414 / MAFF 240422</strain>
    </source>
</reference>
<evidence type="ECO:0000313" key="5">
    <source>
        <dbReference type="EMBL" id="TDZ14564.1"/>
    </source>
</evidence>
<evidence type="ECO:0000313" key="6">
    <source>
        <dbReference type="Proteomes" id="UP000014480"/>
    </source>
</evidence>
<organism evidence="5 6">
    <name type="scientific">Colletotrichum orbiculare (strain 104-T / ATCC 96160 / CBS 514.97 / LARS 414 / MAFF 240422)</name>
    <name type="common">Cucumber anthracnose fungus</name>
    <name type="synonym">Colletotrichum lagenarium</name>
    <dbReference type="NCBI Taxonomy" id="1213857"/>
    <lineage>
        <taxon>Eukaryota</taxon>
        <taxon>Fungi</taxon>
        <taxon>Dikarya</taxon>
        <taxon>Ascomycota</taxon>
        <taxon>Pezizomycotina</taxon>
        <taxon>Sordariomycetes</taxon>
        <taxon>Hypocreomycetidae</taxon>
        <taxon>Glomerellales</taxon>
        <taxon>Glomerellaceae</taxon>
        <taxon>Colletotrichum</taxon>
        <taxon>Colletotrichum orbiculare species complex</taxon>
    </lineage>
</organism>
<gene>
    <name evidence="5" type="ORF">Cob_v012507</name>
</gene>
<feature type="transmembrane region" description="Helical" evidence="4">
    <location>
        <begin position="56"/>
        <end position="79"/>
    </location>
</feature>
<dbReference type="EMBL" id="AMCV02000049">
    <property type="protein sequence ID" value="TDZ14564.1"/>
    <property type="molecule type" value="Genomic_DNA"/>
</dbReference>
<evidence type="ECO:0000256" key="3">
    <source>
        <dbReference type="ARBA" id="ARBA00023136"/>
    </source>
</evidence>
<comment type="subcellular location">
    <subcellularLocation>
        <location evidence="4">Membrane</location>
        <topology evidence="4">Multi-pass membrane protein</topology>
    </subcellularLocation>
</comment>
<keyword evidence="1 4" id="KW-0812">Transmembrane</keyword>
<feature type="transmembrane region" description="Helical" evidence="4">
    <location>
        <begin position="85"/>
        <end position="106"/>
    </location>
</feature>
<keyword evidence="3 4" id="KW-0472">Membrane</keyword>
<keyword evidence="6" id="KW-1185">Reference proteome</keyword>
<keyword evidence="4" id="KW-0187">Copper transport</keyword>
<comment type="similarity">
    <text evidence="4">Belongs to the copper transporter (Ctr) (TC 1.A.56) family. SLC31A subfamily.</text>
</comment>
<protein>
    <recommendedName>
        <fullName evidence="4">Copper transport protein</fullName>
    </recommendedName>
</protein>
<proteinExistence type="inferred from homology"/>
<reference evidence="6" key="1">
    <citation type="journal article" date="2013" name="New Phytol.">
        <title>Comparative genomic and transcriptomic analyses reveal the hemibiotrophic stage shift of Colletotrichum fungi.</title>
        <authorList>
            <person name="Gan P."/>
            <person name="Ikeda K."/>
            <person name="Irieda H."/>
            <person name="Narusaka M."/>
            <person name="O'Connell R.J."/>
            <person name="Narusaka Y."/>
            <person name="Takano Y."/>
            <person name="Kubo Y."/>
            <person name="Shirasu K."/>
        </authorList>
    </citation>
    <scope>NUCLEOTIDE SEQUENCE [LARGE SCALE GENOMIC DNA]</scope>
    <source>
        <strain evidence="6">104-T / ATCC 96160 / CBS 514.97 / LARS 414 / MAFF 240422</strain>
    </source>
</reference>
<dbReference type="GO" id="GO:0005886">
    <property type="term" value="C:plasma membrane"/>
    <property type="evidence" value="ECO:0007669"/>
    <property type="project" value="TreeGrafter"/>
</dbReference>
<sequence>MIAFKPILDAEYWNAAGERDAEAIPMLQAGHAEVGGQTAAYRAHHSWTRRTLGRSLAVRLLEAIYDVFVALLGYLLMLAVMTMNLGYFLSVLAGVFLGNLGLGGIARHTTFDHC</sequence>
<name>A0A484F8W3_COLOR</name>
<dbReference type="Proteomes" id="UP000014480">
    <property type="component" value="Unassembled WGS sequence"/>
</dbReference>
<evidence type="ECO:0000256" key="1">
    <source>
        <dbReference type="ARBA" id="ARBA00022692"/>
    </source>
</evidence>
<keyword evidence="4" id="KW-0813">Transport</keyword>
<comment type="caution">
    <text evidence="5">The sequence shown here is derived from an EMBL/GenBank/DDBJ whole genome shotgun (WGS) entry which is preliminary data.</text>
</comment>
<accession>A0A484F8W3</accession>
<dbReference type="PANTHER" id="PTHR12483">
    <property type="entry name" value="SOLUTE CARRIER FAMILY 31 COPPER TRANSPORTERS"/>
    <property type="match status" value="1"/>
</dbReference>
<dbReference type="STRING" id="1213857.A0A484F8W3"/>
<dbReference type="GO" id="GO:0005375">
    <property type="term" value="F:copper ion transmembrane transporter activity"/>
    <property type="evidence" value="ECO:0007669"/>
    <property type="project" value="UniProtKB-UniRule"/>
</dbReference>
<keyword evidence="4" id="KW-0186">Copper</keyword>
<keyword evidence="4" id="KW-0406">Ion transport</keyword>
<dbReference type="OrthoDB" id="73901at2759"/>
<evidence type="ECO:0000256" key="2">
    <source>
        <dbReference type="ARBA" id="ARBA00022989"/>
    </source>
</evidence>
<evidence type="ECO:0000256" key="4">
    <source>
        <dbReference type="RuleBase" id="RU367022"/>
    </source>
</evidence>
<dbReference type="InterPro" id="IPR007274">
    <property type="entry name" value="Cop_transporter"/>
</dbReference>
<dbReference type="Pfam" id="PF04145">
    <property type="entry name" value="Ctr"/>
    <property type="match status" value="1"/>
</dbReference>
<keyword evidence="2 4" id="KW-1133">Transmembrane helix</keyword>
<dbReference type="AlphaFoldDB" id="A0A484F8W3"/>